<gene>
    <name evidence="1" type="ORF">L5515_001120</name>
</gene>
<evidence type="ECO:0000313" key="2">
    <source>
        <dbReference type="Proteomes" id="UP000829354"/>
    </source>
</evidence>
<dbReference type="InterPro" id="IPR009689">
    <property type="entry name" value="DUF1280"/>
</dbReference>
<reference evidence="1 2" key="1">
    <citation type="submission" date="2022-04" db="EMBL/GenBank/DDBJ databases">
        <title>Chromosome-level reference genomes for two strains of Caenorhabditis briggsae: an improved platform for comparative genomics.</title>
        <authorList>
            <person name="Stevens L."/>
            <person name="Andersen E."/>
        </authorList>
    </citation>
    <scope>NUCLEOTIDE SEQUENCE [LARGE SCALE GENOMIC DNA]</scope>
    <source>
        <strain evidence="1">VX34</strain>
        <tissue evidence="1">Whole-organism</tissue>
    </source>
</reference>
<evidence type="ECO:0000313" key="1">
    <source>
        <dbReference type="EMBL" id="UMM12246.1"/>
    </source>
</evidence>
<dbReference type="AlphaFoldDB" id="A0AAE9E1X4"/>
<proteinExistence type="predicted"/>
<dbReference type="EMBL" id="CP092620">
    <property type="protein sequence ID" value="UMM12246.1"/>
    <property type="molecule type" value="Genomic_DNA"/>
</dbReference>
<name>A0AAE9E1X4_CAEBR</name>
<dbReference type="Proteomes" id="UP000829354">
    <property type="component" value="Chromosome I"/>
</dbReference>
<organism evidence="1 2">
    <name type="scientific">Caenorhabditis briggsae</name>
    <dbReference type="NCBI Taxonomy" id="6238"/>
    <lineage>
        <taxon>Eukaryota</taxon>
        <taxon>Metazoa</taxon>
        <taxon>Ecdysozoa</taxon>
        <taxon>Nematoda</taxon>
        <taxon>Chromadorea</taxon>
        <taxon>Rhabditida</taxon>
        <taxon>Rhabditina</taxon>
        <taxon>Rhabditomorpha</taxon>
        <taxon>Rhabditoidea</taxon>
        <taxon>Rhabditidae</taxon>
        <taxon>Peloderinae</taxon>
        <taxon>Caenorhabditis</taxon>
    </lineage>
</organism>
<dbReference type="Pfam" id="PF06918">
    <property type="entry name" value="DUF1280"/>
    <property type="match status" value="1"/>
</dbReference>
<sequence length="72" mass="8142">MFASSILLFITPFNVLINNNGKLMMDTSSLWVTILRDKGSDETKICLITNVESANCCHHLLPLGIFKESERR</sequence>
<protein>
    <submittedName>
        <fullName evidence="1">Uncharacterized protein</fullName>
    </submittedName>
</protein>
<accession>A0AAE9E1X4</accession>
<keyword evidence="2" id="KW-1185">Reference proteome</keyword>